<evidence type="ECO:0000313" key="2">
    <source>
        <dbReference type="EMBL" id="EDY19320.1"/>
    </source>
</evidence>
<dbReference type="EMBL" id="ABVL01000008">
    <property type="protein sequence ID" value="EDY19320.1"/>
    <property type="molecule type" value="Genomic_DNA"/>
</dbReference>
<feature type="compositionally biased region" description="Polar residues" evidence="1">
    <location>
        <begin position="74"/>
        <end position="98"/>
    </location>
</feature>
<protein>
    <submittedName>
        <fullName evidence="2">Uncharacterized protein</fullName>
    </submittedName>
</protein>
<name>B4D280_9BACT</name>
<accession>B4D280</accession>
<feature type="region of interest" description="Disordered" evidence="1">
    <location>
        <begin position="69"/>
        <end position="98"/>
    </location>
</feature>
<sequence length="126" mass="14185">MSRYRLGIKAVQYNDVVACADGVNEVSAVFHIHTHPRVLHKPTIRFGHIDDILIEFDDINRGLREMAVKESGKRPSTQANDQNAQRVLNKSESRWQNPGVSQLEMSRICRLYHALGNSTCAKAKSA</sequence>
<gene>
    <name evidence="2" type="ORF">CfE428DRAFT_3005</name>
</gene>
<comment type="caution">
    <text evidence="2">The sequence shown here is derived from an EMBL/GenBank/DDBJ whole genome shotgun (WGS) entry which is preliminary data.</text>
</comment>
<dbReference type="InParanoid" id="B4D280"/>
<keyword evidence="3" id="KW-1185">Reference proteome</keyword>
<reference evidence="2 3" key="1">
    <citation type="journal article" date="2011" name="J. Bacteriol.">
        <title>Genome sequence of Chthoniobacter flavus Ellin428, an aerobic heterotrophic soil bacterium.</title>
        <authorList>
            <person name="Kant R."/>
            <person name="van Passel M.W."/>
            <person name="Palva A."/>
            <person name="Lucas S."/>
            <person name="Lapidus A."/>
            <person name="Glavina Del Rio T."/>
            <person name="Dalin E."/>
            <person name="Tice H."/>
            <person name="Bruce D."/>
            <person name="Goodwin L."/>
            <person name="Pitluck S."/>
            <person name="Larimer F.W."/>
            <person name="Land M.L."/>
            <person name="Hauser L."/>
            <person name="Sangwan P."/>
            <person name="de Vos W.M."/>
            <person name="Janssen P.H."/>
            <person name="Smidt H."/>
        </authorList>
    </citation>
    <scope>NUCLEOTIDE SEQUENCE [LARGE SCALE GENOMIC DNA]</scope>
    <source>
        <strain evidence="2 3">Ellin428</strain>
    </source>
</reference>
<dbReference type="AlphaFoldDB" id="B4D280"/>
<dbReference type="Proteomes" id="UP000005824">
    <property type="component" value="Unassembled WGS sequence"/>
</dbReference>
<evidence type="ECO:0000256" key="1">
    <source>
        <dbReference type="SAM" id="MobiDB-lite"/>
    </source>
</evidence>
<organism evidence="2 3">
    <name type="scientific">Chthoniobacter flavus Ellin428</name>
    <dbReference type="NCBI Taxonomy" id="497964"/>
    <lineage>
        <taxon>Bacteria</taxon>
        <taxon>Pseudomonadati</taxon>
        <taxon>Verrucomicrobiota</taxon>
        <taxon>Spartobacteria</taxon>
        <taxon>Chthoniobacterales</taxon>
        <taxon>Chthoniobacteraceae</taxon>
        <taxon>Chthoniobacter</taxon>
    </lineage>
</organism>
<proteinExistence type="predicted"/>
<evidence type="ECO:0000313" key="3">
    <source>
        <dbReference type="Proteomes" id="UP000005824"/>
    </source>
</evidence>